<keyword evidence="3" id="KW-1185">Reference proteome</keyword>
<dbReference type="EMBL" id="JBEAFC010000014">
    <property type="protein sequence ID" value="KAL1532618.1"/>
    <property type="molecule type" value="Genomic_DNA"/>
</dbReference>
<feature type="domain" description="At1g61320/AtMIF1 LRR" evidence="1">
    <location>
        <begin position="2"/>
        <end position="245"/>
    </location>
</feature>
<dbReference type="PANTHER" id="PTHR34145">
    <property type="entry name" value="OS02G0105600 PROTEIN"/>
    <property type="match status" value="1"/>
</dbReference>
<evidence type="ECO:0000313" key="3">
    <source>
        <dbReference type="Proteomes" id="UP001567538"/>
    </source>
</evidence>
<organism evidence="2 3">
    <name type="scientific">Salvia divinorum</name>
    <name type="common">Maria pastora</name>
    <name type="synonym">Diviner's sage</name>
    <dbReference type="NCBI Taxonomy" id="28513"/>
    <lineage>
        <taxon>Eukaryota</taxon>
        <taxon>Viridiplantae</taxon>
        <taxon>Streptophyta</taxon>
        <taxon>Embryophyta</taxon>
        <taxon>Tracheophyta</taxon>
        <taxon>Spermatophyta</taxon>
        <taxon>Magnoliopsida</taxon>
        <taxon>eudicotyledons</taxon>
        <taxon>Gunneridae</taxon>
        <taxon>Pentapetalae</taxon>
        <taxon>asterids</taxon>
        <taxon>lamiids</taxon>
        <taxon>Lamiales</taxon>
        <taxon>Lamiaceae</taxon>
        <taxon>Nepetoideae</taxon>
        <taxon>Mentheae</taxon>
        <taxon>Salviinae</taxon>
        <taxon>Salvia</taxon>
        <taxon>Salvia subgen. Calosphace</taxon>
    </lineage>
</organism>
<proteinExistence type="predicted"/>
<dbReference type="InterPro" id="IPR053772">
    <property type="entry name" value="At1g61320/At1g61330-like"/>
</dbReference>
<dbReference type="SUPFAM" id="SSF52047">
    <property type="entry name" value="RNI-like"/>
    <property type="match status" value="1"/>
</dbReference>
<evidence type="ECO:0000259" key="1">
    <source>
        <dbReference type="Pfam" id="PF23622"/>
    </source>
</evidence>
<dbReference type="AlphaFoldDB" id="A0ABD1FLA1"/>
<evidence type="ECO:0000313" key="2">
    <source>
        <dbReference type="EMBL" id="KAL1532618.1"/>
    </source>
</evidence>
<dbReference type="InterPro" id="IPR055357">
    <property type="entry name" value="LRR_At1g61320_AtMIF1"/>
</dbReference>
<name>A0ABD1FLA1_SALDI</name>
<dbReference type="Proteomes" id="UP001567538">
    <property type="component" value="Unassembled WGS sequence"/>
</dbReference>
<dbReference type="Pfam" id="PF23622">
    <property type="entry name" value="LRR_At1g61320_AtMIF1"/>
    <property type="match status" value="1"/>
</dbReference>
<reference evidence="2 3" key="1">
    <citation type="submission" date="2024-06" db="EMBL/GenBank/DDBJ databases">
        <title>A chromosome level genome sequence of Diviner's sage (Salvia divinorum).</title>
        <authorList>
            <person name="Ford S.A."/>
            <person name="Ro D.-K."/>
            <person name="Ness R.W."/>
            <person name="Phillips M.A."/>
        </authorList>
    </citation>
    <scope>NUCLEOTIDE SEQUENCE [LARGE SCALE GENOMIC DNA]</scope>
    <source>
        <strain evidence="2">SAF-2024a</strain>
        <tissue evidence="2">Leaf</tissue>
    </source>
</reference>
<accession>A0ABD1FLA1</accession>
<protein>
    <recommendedName>
        <fullName evidence="1">At1g61320/AtMIF1 LRR domain-containing protein</fullName>
    </recommendedName>
</protein>
<sequence length="263" mass="30058">MTDQDLQLLLSNCIALESLKLVFALNLENVSIVGHTKLKHLNLTYLKADSIVIRDAISLVSFALHGVRDECSLQLSNTPKLTELSFEELFPLNLLDALLTGMTSCMRDQLRTMHLSTRADCIPEMYRELPWVDLVNIKHLELSFYAMDMNPSSPYLLRNFFQLVRLIEACRSLDKLVIKFAHILEYPKEAMLETYVGPRCELSPKYLEISRYFGTPSQLAFTSYLIDNAISLQKVTVVARNAWESACARRDFQHIASVSFLDM</sequence>
<comment type="caution">
    <text evidence="2">The sequence shown here is derived from an EMBL/GenBank/DDBJ whole genome shotgun (WGS) entry which is preliminary data.</text>
</comment>
<gene>
    <name evidence="2" type="ORF">AAHA92_32605</name>
</gene>